<evidence type="ECO:0000313" key="1">
    <source>
        <dbReference type="EMBL" id="KAG5572376.1"/>
    </source>
</evidence>
<gene>
    <name evidence="1" type="ORF">H5410_062142</name>
</gene>
<keyword evidence="2" id="KW-1185">Reference proteome</keyword>
<sequence length="108" mass="12472">MRNLFSCVALKEWEHLFDWLVPSLHEAEVCEFYYNMEFREDNITKTKVCDVYIHLTKESLAIILEVSRERIKMSSTVVESAQTTISMSRADFLIVLFGLLDAIDSSCG</sequence>
<accession>A0A9J5WBD3</accession>
<dbReference type="OrthoDB" id="1303972at2759"/>
<protein>
    <submittedName>
        <fullName evidence="1">Uncharacterized protein</fullName>
    </submittedName>
</protein>
<organism evidence="1 2">
    <name type="scientific">Solanum commersonii</name>
    <name type="common">Commerson's wild potato</name>
    <name type="synonym">Commerson's nightshade</name>
    <dbReference type="NCBI Taxonomy" id="4109"/>
    <lineage>
        <taxon>Eukaryota</taxon>
        <taxon>Viridiplantae</taxon>
        <taxon>Streptophyta</taxon>
        <taxon>Embryophyta</taxon>
        <taxon>Tracheophyta</taxon>
        <taxon>Spermatophyta</taxon>
        <taxon>Magnoliopsida</taxon>
        <taxon>eudicotyledons</taxon>
        <taxon>Gunneridae</taxon>
        <taxon>Pentapetalae</taxon>
        <taxon>asterids</taxon>
        <taxon>lamiids</taxon>
        <taxon>Solanales</taxon>
        <taxon>Solanaceae</taxon>
        <taxon>Solanoideae</taxon>
        <taxon>Solaneae</taxon>
        <taxon>Solanum</taxon>
    </lineage>
</organism>
<reference evidence="1 2" key="1">
    <citation type="submission" date="2020-09" db="EMBL/GenBank/DDBJ databases">
        <title>De no assembly of potato wild relative species, Solanum commersonii.</title>
        <authorList>
            <person name="Cho K."/>
        </authorList>
    </citation>
    <scope>NUCLEOTIDE SEQUENCE [LARGE SCALE GENOMIC DNA]</scope>
    <source>
        <strain evidence="1">LZ3.2</strain>
        <tissue evidence="1">Leaf</tissue>
    </source>
</reference>
<comment type="caution">
    <text evidence="1">The sequence shown here is derived from an EMBL/GenBank/DDBJ whole genome shotgun (WGS) entry which is preliminary data.</text>
</comment>
<dbReference type="EMBL" id="JACXVP010000012">
    <property type="protein sequence ID" value="KAG5572376.1"/>
    <property type="molecule type" value="Genomic_DNA"/>
</dbReference>
<evidence type="ECO:0000313" key="2">
    <source>
        <dbReference type="Proteomes" id="UP000824120"/>
    </source>
</evidence>
<name>A0A9J5WBD3_SOLCO</name>
<dbReference type="AlphaFoldDB" id="A0A9J5WBD3"/>
<proteinExistence type="predicted"/>
<dbReference type="Proteomes" id="UP000824120">
    <property type="component" value="Chromosome 12"/>
</dbReference>